<gene>
    <name evidence="1" type="ORF">I5Q09_17590</name>
</gene>
<evidence type="ECO:0000313" key="2">
    <source>
        <dbReference type="Proteomes" id="UP000638986"/>
    </source>
</evidence>
<reference evidence="1 2" key="1">
    <citation type="submission" date="2020-11" db="EMBL/GenBank/DDBJ databases">
        <title>Enhanced detection system for hospital associated transmission using whole genome sequencing surveillance.</title>
        <authorList>
            <person name="Harrison L.H."/>
            <person name="Van Tyne D."/>
            <person name="Marsh J.W."/>
            <person name="Griffith M.P."/>
            <person name="Snyder D.J."/>
            <person name="Cooper V.S."/>
            <person name="Mustapha M."/>
        </authorList>
    </citation>
    <scope>NUCLEOTIDE SEQUENCE [LARGE SCALE GENOMIC DNA]</scope>
    <source>
        <strain evidence="1 2">PSB00013</strain>
    </source>
</reference>
<organism evidence="1 2">
    <name type="scientific">Pseudomonas luteola</name>
    <dbReference type="NCBI Taxonomy" id="47886"/>
    <lineage>
        <taxon>Bacteria</taxon>
        <taxon>Pseudomonadati</taxon>
        <taxon>Pseudomonadota</taxon>
        <taxon>Gammaproteobacteria</taxon>
        <taxon>Pseudomonadales</taxon>
        <taxon>Pseudomonadaceae</taxon>
        <taxon>Pseudomonas</taxon>
    </lineage>
</organism>
<dbReference type="EMBL" id="JADTXM010000012">
    <property type="protein sequence ID" value="MBH3440498.1"/>
    <property type="molecule type" value="Genomic_DNA"/>
</dbReference>
<protein>
    <recommendedName>
        <fullName evidence="3">IS256 family transposase</fullName>
    </recommendedName>
</protein>
<dbReference type="RefSeq" id="WP_197872904.1">
    <property type="nucleotide sequence ID" value="NZ_JADTXM010000012.1"/>
</dbReference>
<proteinExistence type="predicted"/>
<name>A0ABS0MUV1_PSELU</name>
<comment type="caution">
    <text evidence="1">The sequence shown here is derived from an EMBL/GenBank/DDBJ whole genome shotgun (WGS) entry which is preliminary data.</text>
</comment>
<evidence type="ECO:0000313" key="1">
    <source>
        <dbReference type="EMBL" id="MBH3440498.1"/>
    </source>
</evidence>
<sequence>MKVKVSFPGEDPVSKMLQDAIEKAQGNPLLDMALKRLLEDLATAELMKLKG</sequence>
<accession>A0ABS0MUV1</accession>
<evidence type="ECO:0008006" key="3">
    <source>
        <dbReference type="Google" id="ProtNLM"/>
    </source>
</evidence>
<dbReference type="Proteomes" id="UP000638986">
    <property type="component" value="Unassembled WGS sequence"/>
</dbReference>